<dbReference type="Proteomes" id="UP001151002">
    <property type="component" value="Unassembled WGS sequence"/>
</dbReference>
<dbReference type="PROSITE" id="PS51831">
    <property type="entry name" value="HD"/>
    <property type="match status" value="1"/>
</dbReference>
<dbReference type="RefSeq" id="WP_267562964.1">
    <property type="nucleotide sequence ID" value="NZ_JAPNTZ010000004.1"/>
</dbReference>
<feature type="region of interest" description="Disordered" evidence="2">
    <location>
        <begin position="81"/>
        <end position="112"/>
    </location>
</feature>
<dbReference type="PANTHER" id="PTHR11373:SF32">
    <property type="entry name" value="DEOXYGUANOSINETRIPHOSPHATE TRIPHOSPHOHYDROLASE"/>
    <property type="match status" value="1"/>
</dbReference>
<evidence type="ECO:0000259" key="3">
    <source>
        <dbReference type="PROSITE" id="PS51831"/>
    </source>
</evidence>
<dbReference type="SMART" id="SM00471">
    <property type="entry name" value="HDc"/>
    <property type="match status" value="1"/>
</dbReference>
<dbReference type="InterPro" id="IPR006261">
    <property type="entry name" value="dGTPase"/>
</dbReference>
<accession>A0ABT4AXH4</accession>
<reference evidence="4" key="1">
    <citation type="submission" date="2022-11" db="EMBL/GenBank/DDBJ databases">
        <authorList>
            <person name="Somphong A."/>
            <person name="Phongsopitanun W."/>
        </authorList>
    </citation>
    <scope>NUCLEOTIDE SEQUENCE</scope>
    <source>
        <strain evidence="4">Pm04-4</strain>
    </source>
</reference>
<protein>
    <submittedName>
        <fullName evidence="4">DNTP triphosphohydrolase</fullName>
    </submittedName>
</protein>
<dbReference type="NCBIfam" id="TIGR01353">
    <property type="entry name" value="dGTP_triPase"/>
    <property type="match status" value="1"/>
</dbReference>
<dbReference type="Pfam" id="PF01966">
    <property type="entry name" value="HD"/>
    <property type="match status" value="1"/>
</dbReference>
<dbReference type="EMBL" id="JAPNTZ010000004">
    <property type="protein sequence ID" value="MCY1138920.1"/>
    <property type="molecule type" value="Genomic_DNA"/>
</dbReference>
<dbReference type="Pfam" id="PF13286">
    <property type="entry name" value="HD_assoc"/>
    <property type="match status" value="1"/>
</dbReference>
<keyword evidence="5" id="KW-1185">Reference proteome</keyword>
<dbReference type="Gene3D" id="1.10.3210.10">
    <property type="entry name" value="Hypothetical protein af1432"/>
    <property type="match status" value="1"/>
</dbReference>
<dbReference type="InterPro" id="IPR006674">
    <property type="entry name" value="HD_domain"/>
</dbReference>
<evidence type="ECO:0000313" key="5">
    <source>
        <dbReference type="Proteomes" id="UP001151002"/>
    </source>
</evidence>
<comment type="caution">
    <text evidence="4">The sequence shown here is derived from an EMBL/GenBank/DDBJ whole genome shotgun (WGS) entry which is preliminary data.</text>
</comment>
<sequence length="545" mass="61097">METDVGRPAGNNPPAGRPRELAALLLKKVRAAGEIEIEELLKDVASEARTSKLDAAAELWDRIHWGQIRLTSNGCLTAATKEKRRHTTLPMVGRNSRASKEKRRNESRSEGRLDRDRVLHSYALHRLAGVTQIVSPDYSGYLMHSRLTHSIKVGQVGRRIADLLSLSTESEDIEAGGGLDPDTVEAACLAHDVGHPPFGHAGEQALDKCAREQLDLTDGFEGNAQSFRMLTQIEYRFQHQRGLNLTAATLAALIKYPWLRDDQPNSLKWRKFNAYRTDAEAFDRVRADVPVPLFAQTLEASIMDTADDITYALHDLEDFYCAGMFPRNQIVALLRDFIGSRRHRGYVPITMDFQTLEQHGRKLAEEYPDVYSSDSLAAAAEKVLVLIDYTMLRHFNGSRTAFTMIRSAFASRTDSYVRGITAGPRGSHKAVIARLQDDHWHEVQVLKWLTRKFVIDRAELALSQLGQTRVLRDTVTRLVEWSDNDPDRLPMTLREYTKDLAGSSADQRRAVLDYVASLTDAQLLSLSKALAGSGERGIGNTYFIL</sequence>
<evidence type="ECO:0000256" key="1">
    <source>
        <dbReference type="ARBA" id="ARBA00022801"/>
    </source>
</evidence>
<name>A0ABT4AXH4_9ACTN</name>
<feature type="compositionally biased region" description="Basic and acidic residues" evidence="2">
    <location>
        <begin position="103"/>
        <end position="112"/>
    </location>
</feature>
<dbReference type="InterPro" id="IPR050135">
    <property type="entry name" value="dGTPase-like"/>
</dbReference>
<proteinExistence type="predicted"/>
<dbReference type="InterPro" id="IPR026875">
    <property type="entry name" value="PHydrolase_assoc_dom"/>
</dbReference>
<dbReference type="InterPro" id="IPR003607">
    <property type="entry name" value="HD/PDEase_dom"/>
</dbReference>
<feature type="domain" description="HD" evidence="3">
    <location>
        <begin position="146"/>
        <end position="312"/>
    </location>
</feature>
<organism evidence="4 5">
    <name type="scientific">Paractinoplanes pyxinae</name>
    <dbReference type="NCBI Taxonomy" id="2997416"/>
    <lineage>
        <taxon>Bacteria</taxon>
        <taxon>Bacillati</taxon>
        <taxon>Actinomycetota</taxon>
        <taxon>Actinomycetes</taxon>
        <taxon>Micromonosporales</taxon>
        <taxon>Micromonosporaceae</taxon>
        <taxon>Paractinoplanes</taxon>
    </lineage>
</organism>
<dbReference type="CDD" id="cd00077">
    <property type="entry name" value="HDc"/>
    <property type="match status" value="1"/>
</dbReference>
<dbReference type="SUPFAM" id="SSF109604">
    <property type="entry name" value="HD-domain/PDEase-like"/>
    <property type="match status" value="1"/>
</dbReference>
<evidence type="ECO:0000256" key="2">
    <source>
        <dbReference type="SAM" id="MobiDB-lite"/>
    </source>
</evidence>
<keyword evidence="1" id="KW-0378">Hydrolase</keyword>
<gene>
    <name evidence="4" type="primary">dgt</name>
    <name evidence="4" type="ORF">OWR29_13005</name>
</gene>
<evidence type="ECO:0000313" key="4">
    <source>
        <dbReference type="EMBL" id="MCY1138920.1"/>
    </source>
</evidence>
<dbReference type="PANTHER" id="PTHR11373">
    <property type="entry name" value="DEOXYNUCLEOSIDE TRIPHOSPHATE TRIPHOSPHOHYDROLASE"/>
    <property type="match status" value="1"/>
</dbReference>